<dbReference type="Proteomes" id="UP000254937">
    <property type="component" value="Unassembled WGS sequence"/>
</dbReference>
<organism evidence="1 2">
    <name type="scientific">Aspergillus phoenicis ATCC 13157</name>
    <dbReference type="NCBI Taxonomy" id="1353007"/>
    <lineage>
        <taxon>Eukaryota</taxon>
        <taxon>Fungi</taxon>
        <taxon>Dikarya</taxon>
        <taxon>Ascomycota</taxon>
        <taxon>Pezizomycotina</taxon>
        <taxon>Eurotiomycetes</taxon>
        <taxon>Eurotiomycetidae</taxon>
        <taxon>Eurotiales</taxon>
        <taxon>Aspergillaceae</taxon>
        <taxon>Aspergillus</taxon>
    </lineage>
</organism>
<evidence type="ECO:0000313" key="1">
    <source>
        <dbReference type="EMBL" id="RDK41052.1"/>
    </source>
</evidence>
<keyword evidence="2" id="KW-1185">Reference proteome</keyword>
<accession>A0A370PFW3</accession>
<evidence type="ECO:0000313" key="2">
    <source>
        <dbReference type="Proteomes" id="UP000254937"/>
    </source>
</evidence>
<protein>
    <submittedName>
        <fullName evidence="1">Uncharacterized protein</fullName>
    </submittedName>
</protein>
<gene>
    <name evidence="1" type="ORF">M752DRAFT_284556</name>
</gene>
<name>A0A370PFW3_ASPPH</name>
<sequence>MMCIPLSDRASVTTFVICCMRQGLEERLRMPFQSRIRSSIGKYTYLGKDILTPLTLLILKYQFATASRLGMKVRSQDLNPDTSARPNQTLETHEFRTMTRDKLACLGTLYPEESVIEDHVRFSAVIAVERVSRIGKMSEPGLGIAWCGNIPAWMPPGLGKERVDSKEMNYVPFT</sequence>
<dbReference type="AlphaFoldDB" id="A0A370PFW3"/>
<proteinExistence type="predicted"/>
<dbReference type="EMBL" id="KZ851856">
    <property type="protein sequence ID" value="RDK41052.1"/>
    <property type="molecule type" value="Genomic_DNA"/>
</dbReference>
<reference evidence="1 2" key="1">
    <citation type="submission" date="2018-07" db="EMBL/GenBank/DDBJ databases">
        <title>Section-level genome sequencing of Aspergillus section Nigri to investigate inter- and intra-species variation.</title>
        <authorList>
            <consortium name="DOE Joint Genome Institute"/>
            <person name="Vesth T.C."/>
            <person name="Nybo J.L."/>
            <person name="Theobald S."/>
            <person name="Frisvad J.C."/>
            <person name="Larsen T.O."/>
            <person name="Nielsen K.F."/>
            <person name="Hoof J.B."/>
            <person name="Brandl J."/>
            <person name="Salamov A."/>
            <person name="Riley R."/>
            <person name="Gladden J.M."/>
            <person name="Phatale P."/>
            <person name="Nielsen M.T."/>
            <person name="Lyhne E.K."/>
            <person name="Kogle M.E."/>
            <person name="Strasser K."/>
            <person name="McDonnell E."/>
            <person name="Barry K."/>
            <person name="Clum A."/>
            <person name="Chen C."/>
            <person name="Nolan M."/>
            <person name="Sandor L."/>
            <person name="Kuo A."/>
            <person name="Lipzen A."/>
            <person name="Hainaut M."/>
            <person name="Drula E."/>
            <person name="Tsang A."/>
            <person name="Magnuson J.K."/>
            <person name="Henrissat B."/>
            <person name="Wiebenga A."/>
            <person name="Simmons B.A."/>
            <person name="Makela M.R."/>
            <person name="De vries R.P."/>
            <person name="Grigoriev I.V."/>
            <person name="Mortensen U.H."/>
            <person name="Baker S.E."/>
            <person name="Andersen M.R."/>
        </authorList>
    </citation>
    <scope>NUCLEOTIDE SEQUENCE [LARGE SCALE GENOMIC DNA]</scope>
    <source>
        <strain evidence="1 2">ATCC 13157</strain>
    </source>
</reference>